<dbReference type="EMBL" id="AAXU02000001">
    <property type="protein sequence ID" value="EAZ81576.2"/>
    <property type="molecule type" value="Genomic_DNA"/>
</dbReference>
<dbReference type="PANTHER" id="PTHR34819:SF3">
    <property type="entry name" value="CELL SURFACE PROTEIN"/>
    <property type="match status" value="1"/>
</dbReference>
<protein>
    <submittedName>
        <fullName evidence="2">Membrane protein</fullName>
    </submittedName>
</protein>
<dbReference type="InterPro" id="IPR051172">
    <property type="entry name" value="Chlamydia_OmcB"/>
</dbReference>
<evidence type="ECO:0000313" key="3">
    <source>
        <dbReference type="Proteomes" id="UP000003919"/>
    </source>
</evidence>
<dbReference type="AlphaFoldDB" id="A3HTV4"/>
<dbReference type="InterPro" id="IPR025667">
    <property type="entry name" value="SprB_repeat"/>
</dbReference>
<dbReference type="InterPro" id="IPR047589">
    <property type="entry name" value="DUF11_rpt"/>
</dbReference>
<comment type="caution">
    <text evidence="2">The sequence shown here is derived from an EMBL/GenBank/DDBJ whole genome shotgun (WGS) entry which is preliminary data.</text>
</comment>
<sequence length="1071" mass="114946">MDTLSNCQFKARPHKSGFFEKGKAYQSVKRFLATGLMFLLFFVTGQTVYSQIVGTYPINIDPNSPPGCPQNNVTISDVEFRDTDGNILDPYNVNYNIGDNVEGEIWVKFGGSSSNAYNLYLQYDVVVNDVPQVPTNALCLFSGQNVPNQTGLFYKISDFNWTYGDKIEIKNIYMTWTTGNAGDGSCSAILRNSQCYYTQPGLLVRTPLVANFDFVTNCDDFTVDFIDLTTGGDPADYTYTWTFTNGNPATSSVSDPQNIDFTQAGSYSVTLEVESEGITKSLEKTVVLNESIEIVVSNKVDDDCTDSNTGSIDITVSGGDGNYTFQWSTLDGSGLVTDAEDQTGLSAGTYTVLVTDGETCSETIDVLIIKPDPSPMPSPASFDYCVDSGDQLLSVVPISSDYEITWYDENMLPLAVAPTISTATADTYTYYITQTRIDGTECESGMAQVTVNVAQCSIALVKEYTNVLSPDNCLDPTTNPTINYSFTVTNNGTYDLSNIQITDPLFEAPNPIVSLTRTDDGDGDVNDILSVGETWVYEASYAITATDIQNGQVENQATVSGVANGHTVEDLSGSATDNDNPTIVPICQDPVIEIIKTGVFNDENNDTYANVGETITYTFEVSNGGDVSLTTITVTDPLPGLSSIDYVSGDTGDDDILEVGETWIYTATYAVTQDDINTGQVDNTATADSDESEIDTDSETVNLPQNPVLNITKTVDPTSISAPATLNYTITVTNEGNVSLTGVVVTDPFTDGVTPLVLDNGDTDNDGELDLDETWVYYASYDADQDDIDAGDDIVNTAFVNSNETEQDEASATTTITQSAAIDITKTVDPTSISAPATLNYTITVTNEGNVSLTGVVVTDPFTDGVTPLVLDNGDTDNDGELDLDETWVYYASYDADQDDIDAGDDIVNTAFVNSNETEQDEASATTTITQSAAIDITKTVDPTSISAPATLNYTITVTNEGNVSLTGVVVTDPFTDGVTPLVLDNGDTDNDGELDLDETWVYYASYDADQDDIDAGDDIVNTAFVNSNETEQDEASATTTITQSAAIDITKTVDPTSISAPATLNYTITV</sequence>
<dbReference type="Pfam" id="PF24346">
    <property type="entry name" value="DUF7507"/>
    <property type="match status" value="5"/>
</dbReference>
<dbReference type="PROSITE" id="PS50093">
    <property type="entry name" value="PKD"/>
    <property type="match status" value="1"/>
</dbReference>
<feature type="domain" description="PKD" evidence="1">
    <location>
        <begin position="232"/>
        <end position="275"/>
    </location>
</feature>
<dbReference type="SUPFAM" id="SSF49299">
    <property type="entry name" value="PKD domain"/>
    <property type="match status" value="1"/>
</dbReference>
<dbReference type="InterPro" id="IPR055354">
    <property type="entry name" value="DUF7507"/>
</dbReference>
<reference evidence="2 3" key="1">
    <citation type="journal article" date="2011" name="J. Bacteriol.">
        <title>Complete genome sequence of Algoriphagus sp. PR1, bacterial prey of a colony-forming choanoflagellate.</title>
        <authorList>
            <person name="Alegado R.A."/>
            <person name="Ferriera S."/>
            <person name="Nusbaum C."/>
            <person name="Young S.K."/>
            <person name="Zeng Q."/>
            <person name="Imamovic A."/>
            <person name="Fairclough S.R."/>
            <person name="King N."/>
        </authorList>
    </citation>
    <scope>NUCLEOTIDE SEQUENCE [LARGE SCALE GENOMIC DNA]</scope>
    <source>
        <strain evidence="2 3">PR1</strain>
    </source>
</reference>
<dbReference type="eggNOG" id="COG2931">
    <property type="taxonomic scope" value="Bacteria"/>
</dbReference>
<dbReference type="OrthoDB" id="1488789at2"/>
<dbReference type="InterPro" id="IPR035986">
    <property type="entry name" value="PKD_dom_sf"/>
</dbReference>
<organism evidence="2 3">
    <name type="scientific">Algoriphagus machipongonensis</name>
    <dbReference type="NCBI Taxonomy" id="388413"/>
    <lineage>
        <taxon>Bacteria</taxon>
        <taxon>Pseudomonadati</taxon>
        <taxon>Bacteroidota</taxon>
        <taxon>Cytophagia</taxon>
        <taxon>Cytophagales</taxon>
        <taxon>Cyclobacteriaceae</taxon>
        <taxon>Algoriphagus</taxon>
    </lineage>
</organism>
<dbReference type="Pfam" id="PF13573">
    <property type="entry name" value="SprB"/>
    <property type="match status" value="1"/>
</dbReference>
<gene>
    <name evidence="2" type="ORF">ALPR1_00005</name>
</gene>
<evidence type="ECO:0000259" key="1">
    <source>
        <dbReference type="PROSITE" id="PS50093"/>
    </source>
</evidence>
<dbReference type="NCBIfam" id="TIGR01451">
    <property type="entry name" value="B_ant_repeat"/>
    <property type="match status" value="5"/>
</dbReference>
<dbReference type="PANTHER" id="PTHR34819">
    <property type="entry name" value="LARGE CYSTEINE-RICH PERIPLASMIC PROTEIN OMCB"/>
    <property type="match status" value="1"/>
</dbReference>
<evidence type="ECO:0000313" key="2">
    <source>
        <dbReference type="EMBL" id="EAZ81576.2"/>
    </source>
</evidence>
<dbReference type="Gene3D" id="2.60.40.10">
    <property type="entry name" value="Immunoglobulins"/>
    <property type="match status" value="1"/>
</dbReference>
<dbReference type="EMBL" id="CM001023">
    <property type="protein sequence ID" value="EAZ81576.2"/>
    <property type="molecule type" value="Genomic_DNA"/>
</dbReference>
<dbReference type="Proteomes" id="UP000003919">
    <property type="component" value="Chromosome"/>
</dbReference>
<dbReference type="InterPro" id="IPR000601">
    <property type="entry name" value="PKD_dom"/>
</dbReference>
<keyword evidence="3" id="KW-1185">Reference proteome</keyword>
<dbReference type="HOGENOM" id="CLU_287800_0_0_10"/>
<accession>A3HTV4</accession>
<feature type="non-terminal residue" evidence="2">
    <location>
        <position position="1071"/>
    </location>
</feature>
<dbReference type="InterPro" id="IPR013783">
    <property type="entry name" value="Ig-like_fold"/>
</dbReference>
<proteinExistence type="predicted"/>
<name>A3HTV4_9BACT</name>
<dbReference type="eggNOG" id="COG3209">
    <property type="taxonomic scope" value="Bacteria"/>
</dbReference>